<dbReference type="EMBL" id="BMAT01013781">
    <property type="protein sequence ID" value="GFS20120.1"/>
    <property type="molecule type" value="Genomic_DNA"/>
</dbReference>
<dbReference type="AlphaFoldDB" id="A0AAV4JE99"/>
<evidence type="ECO:0000313" key="2">
    <source>
        <dbReference type="Proteomes" id="UP000762676"/>
    </source>
</evidence>
<keyword evidence="2" id="KW-1185">Reference proteome</keyword>
<protein>
    <recommendedName>
        <fullName evidence="3">Reelin domain-containing protein</fullName>
    </recommendedName>
</protein>
<organism evidence="1 2">
    <name type="scientific">Elysia marginata</name>
    <dbReference type="NCBI Taxonomy" id="1093978"/>
    <lineage>
        <taxon>Eukaryota</taxon>
        <taxon>Metazoa</taxon>
        <taxon>Spiralia</taxon>
        <taxon>Lophotrochozoa</taxon>
        <taxon>Mollusca</taxon>
        <taxon>Gastropoda</taxon>
        <taxon>Heterobranchia</taxon>
        <taxon>Euthyneura</taxon>
        <taxon>Panpulmonata</taxon>
        <taxon>Sacoglossa</taxon>
        <taxon>Placobranchoidea</taxon>
        <taxon>Plakobranchidae</taxon>
        <taxon>Elysia</taxon>
    </lineage>
</organism>
<evidence type="ECO:0000313" key="1">
    <source>
        <dbReference type="EMBL" id="GFS20120.1"/>
    </source>
</evidence>
<accession>A0AAV4JE99</accession>
<proteinExistence type="predicted"/>
<name>A0AAV4JE99_9GAST</name>
<evidence type="ECO:0008006" key="3">
    <source>
        <dbReference type="Google" id="ProtNLM"/>
    </source>
</evidence>
<sequence length="76" mass="8472">MKKMFFSGLQDFAFMAVIYALVFVEGVSAFGRGAPGSTCFTRYPKHHGIGTQTDNSPYTITVKPLEYRKNDVIEGM</sequence>
<comment type="caution">
    <text evidence="1">The sequence shown here is derived from an EMBL/GenBank/DDBJ whole genome shotgun (WGS) entry which is preliminary data.</text>
</comment>
<dbReference type="Proteomes" id="UP000762676">
    <property type="component" value="Unassembled WGS sequence"/>
</dbReference>
<reference evidence="1 2" key="1">
    <citation type="journal article" date="2021" name="Elife">
        <title>Chloroplast acquisition without the gene transfer in kleptoplastic sea slugs, Plakobranchus ocellatus.</title>
        <authorList>
            <person name="Maeda T."/>
            <person name="Takahashi S."/>
            <person name="Yoshida T."/>
            <person name="Shimamura S."/>
            <person name="Takaki Y."/>
            <person name="Nagai Y."/>
            <person name="Toyoda A."/>
            <person name="Suzuki Y."/>
            <person name="Arimoto A."/>
            <person name="Ishii H."/>
            <person name="Satoh N."/>
            <person name="Nishiyama T."/>
            <person name="Hasebe M."/>
            <person name="Maruyama T."/>
            <person name="Minagawa J."/>
            <person name="Obokata J."/>
            <person name="Shigenobu S."/>
        </authorList>
    </citation>
    <scope>NUCLEOTIDE SEQUENCE [LARGE SCALE GENOMIC DNA]</scope>
</reference>
<gene>
    <name evidence="1" type="ORF">ElyMa_006890700</name>
</gene>